<evidence type="ECO:0000313" key="2">
    <source>
        <dbReference type="Proteomes" id="UP000007486"/>
    </source>
</evidence>
<sequence>MKQHRLYIIMCILSLLFLAGCRDEEPVQSAESKRTITVNLGIAMSRVADIEGVIGDNTRPDNLQLWIFDGNTADATLIFHENITNNLDFSIIDLNNRLVQTIERIINVENEINILHFYIVMNTTGISLDENSTPHDIETATFTQQTTWTGDNKVPLYGYGTLDVSTHRSEYSVSIETTRAVGKLELFFTKENENAYLKINKIELEQMPDIGYLKNAGEGETQQVAESYTDEIDNLLDNESGNGLEIETSLPESEDTQIGHFSDYEDKFTKLKLTHTYLLENLNGDTWTAIDNNKDYIYPTIIEDEETRYKMTVFYQASTNGTEKEQVVYLPAIERNVWNKIFVRVKDDGFAIALNVLPWEEVEESDIGWNGNTPVGSNAPLVAWRLLSGKIEPDHENAKNGDAEAKYCYVLNPRYTSDDDHIELEEHSAYAGFYFRLNEPEGAVWKAHLSNPDYFAFGTGTYDINGDNVHERRCVSTGRARDEAYQIQIYAKHPWTEGTDFNGNVNAEFTGLKEVKTEFWITITLVDGTEYELVINPNDSYVDETYYYNNRRFAGTDTRITIWQLRALNGYAYDDLMDYYINNGDITNPWWTGEGDID</sequence>
<dbReference type="EMBL" id="CP002530">
    <property type="protein sequence ID" value="ADY35591.1"/>
    <property type="molecule type" value="Genomic_DNA"/>
</dbReference>
<dbReference type="KEGG" id="bsa:Bacsa_1002"/>
<protein>
    <recommendedName>
        <fullName evidence="3">Major fimbrial subunit protein N-terminal domain-containing protein</fullName>
    </recommendedName>
</protein>
<dbReference type="Proteomes" id="UP000007486">
    <property type="component" value="Chromosome"/>
</dbReference>
<organism evidence="1 2">
    <name type="scientific">Phocaeicola salanitronis (strain DSM 18170 / JCM 13657 / CCUG 60908 / BL78)</name>
    <name type="common">Bacteroides salanitronis</name>
    <dbReference type="NCBI Taxonomy" id="667015"/>
    <lineage>
        <taxon>Bacteria</taxon>
        <taxon>Pseudomonadati</taxon>
        <taxon>Bacteroidota</taxon>
        <taxon>Bacteroidia</taxon>
        <taxon>Bacteroidales</taxon>
        <taxon>Bacteroidaceae</taxon>
        <taxon>Phocaeicola</taxon>
    </lineage>
</organism>
<keyword evidence="2" id="KW-1185">Reference proteome</keyword>
<evidence type="ECO:0000313" key="1">
    <source>
        <dbReference type="EMBL" id="ADY35591.1"/>
    </source>
</evidence>
<evidence type="ECO:0008006" key="3">
    <source>
        <dbReference type="Google" id="ProtNLM"/>
    </source>
</evidence>
<dbReference type="AlphaFoldDB" id="F0R416"/>
<dbReference type="OrthoDB" id="1014294at2"/>
<dbReference type="STRING" id="667015.Bacsa_1002"/>
<dbReference type="RefSeq" id="WP_013617039.1">
    <property type="nucleotide sequence ID" value="NC_015164.1"/>
</dbReference>
<dbReference type="PROSITE" id="PS51257">
    <property type="entry name" value="PROKAR_LIPOPROTEIN"/>
    <property type="match status" value="1"/>
</dbReference>
<name>F0R416_PHOSB</name>
<dbReference type="HOGENOM" id="CLU_456103_0_0_10"/>
<accession>F0R416</accession>
<proteinExistence type="predicted"/>
<gene>
    <name evidence="1" type="ordered locus">Bacsa_1002</name>
</gene>
<reference evidence="1 2" key="1">
    <citation type="journal article" date="2011" name="Stand. Genomic Sci.">
        <title>Complete genome sequence of Bacteroides salanitronis type strain (BL78).</title>
        <authorList>
            <person name="Gronow S."/>
            <person name="Held B."/>
            <person name="Lucas S."/>
            <person name="Lapidus A."/>
            <person name="Del Rio T.G."/>
            <person name="Nolan M."/>
            <person name="Tice H."/>
            <person name="Deshpande S."/>
            <person name="Cheng J.F."/>
            <person name="Pitluck S."/>
            <person name="Liolios K."/>
            <person name="Pagani I."/>
            <person name="Ivanova N."/>
            <person name="Mavromatis K."/>
            <person name="Pati A."/>
            <person name="Tapia R."/>
            <person name="Han C."/>
            <person name="Goodwin L."/>
            <person name="Chen A."/>
            <person name="Palaniappan K."/>
            <person name="Land M."/>
            <person name="Hauser L."/>
            <person name="Chang Y.J."/>
            <person name="Jeffries C.D."/>
            <person name="Brambilla E.M."/>
            <person name="Rohde M."/>
            <person name="Goker M."/>
            <person name="Detter J.C."/>
            <person name="Woyke T."/>
            <person name="Bristow J."/>
            <person name="Markowitz V."/>
            <person name="Hugenholtz P."/>
            <person name="Kyrpides N.C."/>
            <person name="Klenk H.P."/>
            <person name="Eisen J.A."/>
        </authorList>
    </citation>
    <scope>NUCLEOTIDE SEQUENCE [LARGE SCALE GENOMIC DNA]</scope>
    <source>
        <strain evidence="1 2">DSM 18170</strain>
    </source>
</reference>